<feature type="region of interest" description="Disordered" evidence="6">
    <location>
        <begin position="374"/>
        <end position="397"/>
    </location>
</feature>
<evidence type="ECO:0000256" key="1">
    <source>
        <dbReference type="ARBA" id="ARBA00004651"/>
    </source>
</evidence>
<feature type="transmembrane region" description="Helical" evidence="7">
    <location>
        <begin position="192"/>
        <end position="215"/>
    </location>
</feature>
<evidence type="ECO:0000313" key="9">
    <source>
        <dbReference type="EMBL" id="GLU48680.1"/>
    </source>
</evidence>
<protein>
    <submittedName>
        <fullName evidence="9">MFS transporter</fullName>
    </submittedName>
</protein>
<dbReference type="EMBL" id="BSQG01000004">
    <property type="protein sequence ID" value="GLU48680.1"/>
    <property type="molecule type" value="Genomic_DNA"/>
</dbReference>
<dbReference type="InterPro" id="IPR050189">
    <property type="entry name" value="MFS_Efflux_Transporters"/>
</dbReference>
<dbReference type="AlphaFoldDB" id="A0A9W6UK38"/>
<dbReference type="InterPro" id="IPR036259">
    <property type="entry name" value="MFS_trans_sf"/>
</dbReference>
<evidence type="ECO:0000256" key="4">
    <source>
        <dbReference type="ARBA" id="ARBA00022989"/>
    </source>
</evidence>
<dbReference type="GO" id="GO:0022857">
    <property type="term" value="F:transmembrane transporter activity"/>
    <property type="evidence" value="ECO:0007669"/>
    <property type="project" value="InterPro"/>
</dbReference>
<keyword evidence="10" id="KW-1185">Reference proteome</keyword>
<evidence type="ECO:0000256" key="5">
    <source>
        <dbReference type="ARBA" id="ARBA00023136"/>
    </source>
</evidence>
<keyword evidence="2" id="KW-1003">Cell membrane</keyword>
<reference evidence="9" key="1">
    <citation type="submission" date="2023-02" db="EMBL/GenBank/DDBJ databases">
        <title>Nocardiopsis ansamitocini NBRC 112285.</title>
        <authorList>
            <person name="Ichikawa N."/>
            <person name="Sato H."/>
            <person name="Tonouchi N."/>
        </authorList>
    </citation>
    <scope>NUCLEOTIDE SEQUENCE</scope>
    <source>
        <strain evidence="9">NBRC 112285</strain>
    </source>
</reference>
<feature type="transmembrane region" description="Helical" evidence="7">
    <location>
        <begin position="123"/>
        <end position="147"/>
    </location>
</feature>
<sequence>MLLSASTLTVMAGTVLSPVLTAIRHDLDLTETTAGLLLTAHGLSLAVTSPLAGRLVDTLGPRRLLSAGLLLYGVAGSSGLLTTSYPVLIALRLLFGVGAAVVFVAATVALLSLCSGTGQDRLIGWRSVAISCGGIVWPLVSGALGSIAWSWSFAVYFVAVPLGVMALFTVPESRVSSAGPRVGSLVLLRRKPVLLSLYALSFLSSLLLYVMAGFLPQRLAETGLSHPFLISLYIMATSLFGTLGGLAYVRFRGRLQHQTVIRTAAVCWMVGLVVAGLADRPVLLILAPAFFGSGMGIAVPALTVLIGRAAPPSARGLATSMSATAAFTGQFCAPLLIGPLIGATSLGTGFLAAAAIAAVVVISLSAGWRLSCSAGPDTAPPDTIRRSANRPDTTEVH</sequence>
<feature type="transmembrane region" description="Helical" evidence="7">
    <location>
        <begin position="64"/>
        <end position="83"/>
    </location>
</feature>
<dbReference type="Proteomes" id="UP001165092">
    <property type="component" value="Unassembled WGS sequence"/>
</dbReference>
<feature type="transmembrane region" description="Helical" evidence="7">
    <location>
        <begin position="260"/>
        <end position="278"/>
    </location>
</feature>
<comment type="caution">
    <text evidence="9">The sequence shown here is derived from an EMBL/GenBank/DDBJ whole genome shotgun (WGS) entry which is preliminary data.</text>
</comment>
<feature type="transmembrane region" description="Helical" evidence="7">
    <location>
        <begin position="349"/>
        <end position="368"/>
    </location>
</feature>
<keyword evidence="5 7" id="KW-0472">Membrane</keyword>
<dbReference type="PANTHER" id="PTHR43124:SF3">
    <property type="entry name" value="CHLORAMPHENICOL EFFLUX PUMP RV0191"/>
    <property type="match status" value="1"/>
</dbReference>
<evidence type="ECO:0000256" key="7">
    <source>
        <dbReference type="SAM" id="Phobius"/>
    </source>
</evidence>
<dbReference type="InterPro" id="IPR020846">
    <property type="entry name" value="MFS_dom"/>
</dbReference>
<accession>A0A9W6UK38</accession>
<keyword evidence="4 7" id="KW-1133">Transmembrane helix</keyword>
<evidence type="ECO:0000313" key="10">
    <source>
        <dbReference type="Proteomes" id="UP001165092"/>
    </source>
</evidence>
<dbReference type="PROSITE" id="PS50850">
    <property type="entry name" value="MFS"/>
    <property type="match status" value="1"/>
</dbReference>
<comment type="subcellular location">
    <subcellularLocation>
        <location evidence="1">Cell membrane</location>
        <topology evidence="1">Multi-pass membrane protein</topology>
    </subcellularLocation>
</comment>
<dbReference type="SUPFAM" id="SSF103473">
    <property type="entry name" value="MFS general substrate transporter"/>
    <property type="match status" value="1"/>
</dbReference>
<proteinExistence type="predicted"/>
<evidence type="ECO:0000259" key="8">
    <source>
        <dbReference type="PROSITE" id="PS50850"/>
    </source>
</evidence>
<feature type="transmembrane region" description="Helical" evidence="7">
    <location>
        <begin position="227"/>
        <end position="248"/>
    </location>
</feature>
<evidence type="ECO:0000256" key="6">
    <source>
        <dbReference type="SAM" id="MobiDB-lite"/>
    </source>
</evidence>
<evidence type="ECO:0000256" key="2">
    <source>
        <dbReference type="ARBA" id="ARBA00022475"/>
    </source>
</evidence>
<organism evidence="9 10">
    <name type="scientific">Nocardiopsis ansamitocini</name>
    <dbReference type="NCBI Taxonomy" id="1670832"/>
    <lineage>
        <taxon>Bacteria</taxon>
        <taxon>Bacillati</taxon>
        <taxon>Actinomycetota</taxon>
        <taxon>Actinomycetes</taxon>
        <taxon>Streptosporangiales</taxon>
        <taxon>Nocardiopsidaceae</taxon>
        <taxon>Nocardiopsis</taxon>
    </lineage>
</organism>
<feature type="transmembrane region" description="Helical" evidence="7">
    <location>
        <begin position="153"/>
        <end position="171"/>
    </location>
</feature>
<dbReference type="InterPro" id="IPR011701">
    <property type="entry name" value="MFS"/>
</dbReference>
<dbReference type="GO" id="GO:0005886">
    <property type="term" value="C:plasma membrane"/>
    <property type="evidence" value="ECO:0007669"/>
    <property type="project" value="UniProtKB-SubCell"/>
</dbReference>
<dbReference type="Gene3D" id="1.20.1250.20">
    <property type="entry name" value="MFS general substrate transporter like domains"/>
    <property type="match status" value="1"/>
</dbReference>
<dbReference type="Pfam" id="PF07690">
    <property type="entry name" value="MFS_1"/>
    <property type="match status" value="1"/>
</dbReference>
<feature type="transmembrane region" description="Helical" evidence="7">
    <location>
        <begin position="32"/>
        <end position="52"/>
    </location>
</feature>
<gene>
    <name evidence="9" type="ORF">Nans01_30310</name>
</gene>
<feature type="domain" description="Major facilitator superfamily (MFS) profile" evidence="8">
    <location>
        <begin position="1"/>
        <end position="375"/>
    </location>
</feature>
<dbReference type="PANTHER" id="PTHR43124">
    <property type="entry name" value="PURINE EFFLUX PUMP PBUE"/>
    <property type="match status" value="1"/>
</dbReference>
<feature type="transmembrane region" description="Helical" evidence="7">
    <location>
        <begin position="89"/>
        <end position="111"/>
    </location>
</feature>
<feature type="transmembrane region" description="Helical" evidence="7">
    <location>
        <begin position="284"/>
        <end position="305"/>
    </location>
</feature>
<feature type="transmembrane region" description="Helical" evidence="7">
    <location>
        <begin position="317"/>
        <end position="337"/>
    </location>
</feature>
<name>A0A9W6UK38_9ACTN</name>
<evidence type="ECO:0000256" key="3">
    <source>
        <dbReference type="ARBA" id="ARBA00022692"/>
    </source>
</evidence>
<keyword evidence="3 7" id="KW-0812">Transmembrane</keyword>